<organism evidence="2 3">
    <name type="scientific">Rickenella mellea</name>
    <dbReference type="NCBI Taxonomy" id="50990"/>
    <lineage>
        <taxon>Eukaryota</taxon>
        <taxon>Fungi</taxon>
        <taxon>Dikarya</taxon>
        <taxon>Basidiomycota</taxon>
        <taxon>Agaricomycotina</taxon>
        <taxon>Agaricomycetes</taxon>
        <taxon>Hymenochaetales</taxon>
        <taxon>Rickenellaceae</taxon>
        <taxon>Rickenella</taxon>
    </lineage>
</organism>
<accession>A0A4Y7Q317</accession>
<reference evidence="2 3" key="1">
    <citation type="submission" date="2018-06" db="EMBL/GenBank/DDBJ databases">
        <title>A transcriptomic atlas of mushroom development highlights an independent origin of complex multicellularity.</title>
        <authorList>
            <consortium name="DOE Joint Genome Institute"/>
            <person name="Krizsan K."/>
            <person name="Almasi E."/>
            <person name="Merenyi Z."/>
            <person name="Sahu N."/>
            <person name="Viragh M."/>
            <person name="Koszo T."/>
            <person name="Mondo S."/>
            <person name="Kiss B."/>
            <person name="Balint B."/>
            <person name="Kues U."/>
            <person name="Barry K."/>
            <person name="Hegedus J.C."/>
            <person name="Henrissat B."/>
            <person name="Johnson J."/>
            <person name="Lipzen A."/>
            <person name="Ohm R."/>
            <person name="Nagy I."/>
            <person name="Pangilinan J."/>
            <person name="Yan J."/>
            <person name="Xiong Y."/>
            <person name="Grigoriev I.V."/>
            <person name="Hibbett D.S."/>
            <person name="Nagy L.G."/>
        </authorList>
    </citation>
    <scope>NUCLEOTIDE SEQUENCE [LARGE SCALE GENOMIC DNA]</scope>
    <source>
        <strain evidence="2 3">SZMC22713</strain>
    </source>
</reference>
<dbReference type="Proteomes" id="UP000294933">
    <property type="component" value="Unassembled WGS sequence"/>
</dbReference>
<evidence type="ECO:0000313" key="3">
    <source>
        <dbReference type="Proteomes" id="UP000294933"/>
    </source>
</evidence>
<protein>
    <recommendedName>
        <fullName evidence="1">F-box domain-containing protein</fullName>
    </recommendedName>
</protein>
<dbReference type="AlphaFoldDB" id="A0A4Y7Q317"/>
<keyword evidence="3" id="KW-1185">Reference proteome</keyword>
<dbReference type="InterPro" id="IPR001810">
    <property type="entry name" value="F-box_dom"/>
</dbReference>
<evidence type="ECO:0000313" key="2">
    <source>
        <dbReference type="EMBL" id="TDL21835.1"/>
    </source>
</evidence>
<evidence type="ECO:0000259" key="1">
    <source>
        <dbReference type="Pfam" id="PF12937"/>
    </source>
</evidence>
<dbReference type="Gene3D" id="1.20.1280.50">
    <property type="match status" value="1"/>
</dbReference>
<dbReference type="VEuPathDB" id="FungiDB:BD410DRAFT_280664"/>
<dbReference type="OrthoDB" id="3038019at2759"/>
<gene>
    <name evidence="2" type="ORF">BD410DRAFT_280664</name>
</gene>
<dbReference type="InterPro" id="IPR036047">
    <property type="entry name" value="F-box-like_dom_sf"/>
</dbReference>
<dbReference type="SUPFAM" id="SSF81383">
    <property type="entry name" value="F-box domain"/>
    <property type="match status" value="1"/>
</dbReference>
<sequence>MAQRESDCRRRLFCSNEVLVEIFRYSSPWDLLELQATCWLFRQLLISKPSVWRDARSRLSPPVPDPVVPIDEDLGRFSRNWSEIAYATLIFGERECAFCQNVINDALPMGSYALRQFHCGKRTASKILKGITFASLPSIRTPMDCLVSKPTFHMLKQLP</sequence>
<dbReference type="EMBL" id="ML170178">
    <property type="protein sequence ID" value="TDL21835.1"/>
    <property type="molecule type" value="Genomic_DNA"/>
</dbReference>
<feature type="domain" description="F-box" evidence="1">
    <location>
        <begin position="16"/>
        <end position="54"/>
    </location>
</feature>
<name>A0A4Y7Q317_9AGAM</name>
<proteinExistence type="predicted"/>
<dbReference type="Pfam" id="PF12937">
    <property type="entry name" value="F-box-like"/>
    <property type="match status" value="1"/>
</dbReference>